<dbReference type="Pfam" id="PF05488">
    <property type="entry name" value="PAAR_motif"/>
    <property type="match status" value="1"/>
</dbReference>
<dbReference type="KEGG" id="pkc:PKB_2058"/>
<dbReference type="OrthoDB" id="9204728at2"/>
<proteinExistence type="predicted"/>
<feature type="compositionally biased region" description="Pro residues" evidence="1">
    <location>
        <begin position="141"/>
        <end position="151"/>
    </location>
</feature>
<reference evidence="2 3" key="2">
    <citation type="submission" date="2014-05" db="EMBL/GenBank/DDBJ databases">
        <title>Genome sequence of the 3-chlorobenzoate degrading bacterium Pseudomonas knackmussii B13 shows multiple evidence for horizontal gene transfer.</title>
        <authorList>
            <person name="Miyazaki R."/>
            <person name="Bertelli C."/>
            <person name="Falquet L."/>
            <person name="Robinson-Rechavi M."/>
            <person name="Gharib W."/>
            <person name="Roy S."/>
            <person name="Van der Meer J.R."/>
        </authorList>
    </citation>
    <scope>NUCLEOTIDE SEQUENCE [LARGE SCALE GENOMIC DNA]</scope>
    <source>
        <strain evidence="2 3">B13</strain>
    </source>
</reference>
<dbReference type="Proteomes" id="UP000025241">
    <property type="component" value="Chromosome I"/>
</dbReference>
<feature type="region of interest" description="Disordered" evidence="1">
    <location>
        <begin position="103"/>
        <end position="151"/>
    </location>
</feature>
<feature type="compositionally biased region" description="Low complexity" evidence="1">
    <location>
        <begin position="104"/>
        <end position="140"/>
    </location>
</feature>
<dbReference type="CDD" id="cd14744">
    <property type="entry name" value="PAAR_CT_2"/>
    <property type="match status" value="1"/>
</dbReference>
<dbReference type="InterPro" id="IPR017483">
    <property type="entry name" value="CHP03034"/>
</dbReference>
<reference evidence="2 3" key="1">
    <citation type="submission" date="2013-03" db="EMBL/GenBank/DDBJ databases">
        <authorList>
            <person name="Linke B."/>
        </authorList>
    </citation>
    <scope>NUCLEOTIDE SEQUENCE [LARGE SCALE GENOMIC DNA]</scope>
    <source>
        <strain evidence="2 3">B13</strain>
    </source>
</reference>
<evidence type="ECO:0000313" key="2">
    <source>
        <dbReference type="EMBL" id="CDF83405.1"/>
    </source>
</evidence>
<dbReference type="AlphaFoldDB" id="A0A024HEB6"/>
<name>A0A024HEB6_PSEKB</name>
<dbReference type="STRING" id="1301098.PKB_2058"/>
<dbReference type="InterPro" id="IPR008727">
    <property type="entry name" value="PAAR_motif"/>
</dbReference>
<organism evidence="2 3">
    <name type="scientific">Pseudomonas knackmussii (strain DSM 6978 / CCUG 54928 / LMG 23759 / B13)</name>
    <dbReference type="NCBI Taxonomy" id="1301098"/>
    <lineage>
        <taxon>Bacteria</taxon>
        <taxon>Pseudomonadati</taxon>
        <taxon>Pseudomonadota</taxon>
        <taxon>Gammaproteobacteria</taxon>
        <taxon>Pseudomonadales</taxon>
        <taxon>Pseudomonadaceae</taxon>
        <taxon>Pseudomonas</taxon>
    </lineage>
</organism>
<dbReference type="Pfam" id="PF11692">
    <property type="entry name" value="DUF3289"/>
    <property type="match status" value="1"/>
</dbReference>
<evidence type="ECO:0000313" key="3">
    <source>
        <dbReference type="Proteomes" id="UP000025241"/>
    </source>
</evidence>
<sequence length="416" mass="46394">MSYRANVHGRGQGLHGDKTTTGAICLGSLPEARHAGRGILRQGDRTTPCPQCGHPGVIVEGEPQMRFDQLPVALDGMLVRCGCPAGSNRLIAPLREWIGPGEPPSAKAAQLSAATAPQKAPISPLANPAAASSGNAAASCPVPPKPPAPEPLRLPARIFLSQGKMDDYAAPDMKHGDLDAKELKRRYDWAPNYISEIAEPSRLKRWLNSFKVDTLTREEQRKADAQELFEEFHRFAKPFSWYGPYRSLIDRLIDHMQGNTGAPFRHPLMDQALKEHESMAQSLKKIEDALRDGIDWKRGYYPADMKKLLVDAVLDSRLPKFDGWVNRIDGMGLAVHDTAATEITLKSLNVDGNHFRAEVNYRVQDHFGLDEKDISHSLYGSLPLFQIWFVLQRWSGYDYKPFITEMHVTTIIEDAR</sequence>
<protein>
    <recommendedName>
        <fullName evidence="4">DUF3289 family protein</fullName>
    </recommendedName>
</protein>
<dbReference type="eggNOG" id="COG4104">
    <property type="taxonomic scope" value="Bacteria"/>
</dbReference>
<dbReference type="NCBIfam" id="TIGR03034">
    <property type="entry name" value="YPO3983 family protein"/>
    <property type="match status" value="1"/>
</dbReference>
<evidence type="ECO:0008006" key="4">
    <source>
        <dbReference type="Google" id="ProtNLM"/>
    </source>
</evidence>
<accession>A0A024HEB6</accession>
<dbReference type="RefSeq" id="WP_052355229.1">
    <property type="nucleotide sequence ID" value="NZ_HG322950.1"/>
</dbReference>
<gene>
    <name evidence="2" type="ORF">PKB_2058</name>
</gene>
<dbReference type="EMBL" id="HG322950">
    <property type="protein sequence ID" value="CDF83405.1"/>
    <property type="molecule type" value="Genomic_DNA"/>
</dbReference>
<dbReference type="eggNOG" id="COG0739">
    <property type="taxonomic scope" value="Bacteria"/>
</dbReference>
<evidence type="ECO:0000256" key="1">
    <source>
        <dbReference type="SAM" id="MobiDB-lite"/>
    </source>
</evidence>
<keyword evidence="3" id="KW-1185">Reference proteome</keyword>
<dbReference type="HOGENOM" id="CLU_055611_0_0_6"/>
<dbReference type="Gene3D" id="2.60.200.60">
    <property type="match status" value="1"/>
</dbReference>